<protein>
    <submittedName>
        <fullName evidence="2">DUF2470 domain-containing protein</fullName>
    </submittedName>
</protein>
<name>A0A516WZP9_9ACTN</name>
<dbReference type="OrthoDB" id="3381348at2"/>
<dbReference type="Proteomes" id="UP000317344">
    <property type="component" value="Chromosome"/>
</dbReference>
<reference evidence="2 3" key="2">
    <citation type="submission" date="2019-07" db="EMBL/GenBank/DDBJ databases">
        <authorList>
            <person name="Huang Y."/>
        </authorList>
    </citation>
    <scope>NUCLEOTIDE SEQUENCE [LARGE SCALE GENOMIC DNA]</scope>
    <source>
        <strain evidence="2 3">HY188</strain>
    </source>
</reference>
<reference evidence="2 3" key="1">
    <citation type="submission" date="2019-07" db="EMBL/GenBank/DDBJ databases">
        <title>Tomitella cavernea sp. nov., an actinomycete isolated from soil.</title>
        <authorList>
            <person name="Cheng J."/>
        </authorList>
    </citation>
    <scope>NUCLEOTIDE SEQUENCE [LARGE SCALE GENOMIC DNA]</scope>
    <source>
        <strain evidence="2 3">HY188</strain>
    </source>
</reference>
<gene>
    <name evidence="2" type="ORF">FO059_01955</name>
</gene>
<dbReference type="SUPFAM" id="SSF50475">
    <property type="entry name" value="FMN-binding split barrel"/>
    <property type="match status" value="1"/>
</dbReference>
<feature type="domain" description="DUF2470" evidence="1">
    <location>
        <begin position="165"/>
        <end position="236"/>
    </location>
</feature>
<sequence>MQAAPTAAETICSALVRPGVTTLAVDDGGDGTETLTQPTLQHPLDTGALALLLPGTTAPHTGGGHMPTGVLEITDHLVLGADRPIRSVTWLAGYLERLAPAAQRRLAVEIAETRPHEGLLDLGHGATLTVLWPTSAVLADTHGIEVVDPVELCTARADPFCLMEDAWLTHMELAHGDILAGLARRLPPELRGNRVRPLAIDSRGITLRVAESLADESGTTDVRMPFSRTVHDPIELGRAVRTLSRCPHPVEVTATR</sequence>
<dbReference type="InterPro" id="IPR037119">
    <property type="entry name" value="Haem_oxidase_HugZ-like_sf"/>
</dbReference>
<dbReference type="Gene3D" id="3.20.180.10">
    <property type="entry name" value="PNP-oxidase-like"/>
    <property type="match status" value="1"/>
</dbReference>
<dbReference type="AlphaFoldDB" id="A0A516WZP9"/>
<evidence type="ECO:0000259" key="1">
    <source>
        <dbReference type="Pfam" id="PF10615"/>
    </source>
</evidence>
<accession>A0A516WZP9</accession>
<organism evidence="2 3">
    <name type="scientific">Tomitella fengzijianii</name>
    <dbReference type="NCBI Taxonomy" id="2597660"/>
    <lineage>
        <taxon>Bacteria</taxon>
        <taxon>Bacillati</taxon>
        <taxon>Actinomycetota</taxon>
        <taxon>Actinomycetes</taxon>
        <taxon>Mycobacteriales</taxon>
        <taxon>Tomitella</taxon>
    </lineage>
</organism>
<dbReference type="Pfam" id="PF10615">
    <property type="entry name" value="DUF2470"/>
    <property type="match status" value="1"/>
</dbReference>
<keyword evidence="3" id="KW-1185">Reference proteome</keyword>
<evidence type="ECO:0000313" key="3">
    <source>
        <dbReference type="Proteomes" id="UP000317344"/>
    </source>
</evidence>
<dbReference type="KEGG" id="toy:FO059_01955"/>
<evidence type="ECO:0000313" key="2">
    <source>
        <dbReference type="EMBL" id="QDQ96334.1"/>
    </source>
</evidence>
<dbReference type="EMBL" id="CP041765">
    <property type="protein sequence ID" value="QDQ96334.1"/>
    <property type="molecule type" value="Genomic_DNA"/>
</dbReference>
<proteinExistence type="predicted"/>
<dbReference type="RefSeq" id="WP_143905906.1">
    <property type="nucleotide sequence ID" value="NZ_CP041765.1"/>
</dbReference>
<dbReference type="InterPro" id="IPR019595">
    <property type="entry name" value="DUF2470"/>
</dbReference>